<dbReference type="PANTHER" id="PTHR22550">
    <property type="entry name" value="SPORE GERMINATION PROTEIN"/>
    <property type="match status" value="1"/>
</dbReference>
<evidence type="ECO:0000313" key="6">
    <source>
        <dbReference type="Proteomes" id="UP000516160"/>
    </source>
</evidence>
<protein>
    <submittedName>
        <fullName evidence="5">Spore germination protein</fullName>
    </submittedName>
</protein>
<dbReference type="PANTHER" id="PTHR22550:SF5">
    <property type="entry name" value="LEUCINE ZIPPER PROTEIN 4"/>
    <property type="match status" value="1"/>
</dbReference>
<comment type="similarity">
    <text evidence="1">Belongs to the GerABKA family.</text>
</comment>
<dbReference type="AlphaFoldDB" id="A0A7G9W745"/>
<gene>
    <name evidence="5" type="ORF">HYG86_06810</name>
</gene>
<dbReference type="GO" id="GO:0016020">
    <property type="term" value="C:membrane"/>
    <property type="evidence" value="ECO:0007669"/>
    <property type="project" value="InterPro"/>
</dbReference>
<sequence>MLDYLKKLIENQKNKKDKSNDKGKTIYKNLERNHSYVKNLFKDCDDINFRKFKIAGTQTSALVVFVDGLSDRDTLSNNVVRMLTTMAKEETTKKIDAKAVEDRLISVSKVSVVQDYDQAIEDLLSGEGLLFVDGVNSGFVLEARQWESRAVSEPLNEQVVRGPREGFVETLRFNTAMIRRRIKNNDLKMKHFKIGRQTKTDVAVIYMSNIAKQELIDEVKERLEQIDIDGILDSNYIEELIEERTISPFPQMLNTERPDKAVAHLLEGKVIIVTDGSPNVLVLPVTITDFFQSAEDHYNRYIVATLTRFLRLFAFFASTSLTSLYVILTTFRYEVLPERIIFSIAENRRELPFSPFVEALLLEFLIEFLREATIRIPGPFGQTIGIVGALIIGQAAIDANLVGPILVVITATSMLGSFAIPSYNMSSAVRVMRFPILIASGLYGGFGFVLMWMIILTHLCNLESFGVPFLQPLFPFKASEQRDNIYRAPRRWLRRRPIETAGNNVRRQRGVENGEKEAKEKKE</sequence>
<feature type="compositionally biased region" description="Basic and acidic residues" evidence="3">
    <location>
        <begin position="509"/>
        <end position="523"/>
    </location>
</feature>
<organism evidence="5 6">
    <name type="scientific">Alkalicella caledoniensis</name>
    <dbReference type="NCBI Taxonomy" id="2731377"/>
    <lineage>
        <taxon>Bacteria</taxon>
        <taxon>Bacillati</taxon>
        <taxon>Bacillota</taxon>
        <taxon>Clostridia</taxon>
        <taxon>Eubacteriales</taxon>
        <taxon>Proteinivoracaceae</taxon>
        <taxon>Alkalicella</taxon>
    </lineage>
</organism>
<dbReference type="EMBL" id="CP058559">
    <property type="protein sequence ID" value="QNO14507.1"/>
    <property type="molecule type" value="Genomic_DNA"/>
</dbReference>
<dbReference type="KEGG" id="acae:HYG86_06810"/>
<dbReference type="Proteomes" id="UP000516160">
    <property type="component" value="Chromosome"/>
</dbReference>
<proteinExistence type="inferred from homology"/>
<keyword evidence="2 4" id="KW-0472">Membrane</keyword>
<keyword evidence="6" id="KW-1185">Reference proteome</keyword>
<feature type="region of interest" description="Disordered" evidence="3">
    <location>
        <begin position="503"/>
        <end position="523"/>
    </location>
</feature>
<dbReference type="Pfam" id="PF03323">
    <property type="entry name" value="GerA"/>
    <property type="match status" value="1"/>
</dbReference>
<feature type="transmembrane region" description="Helical" evidence="4">
    <location>
        <begin position="403"/>
        <end position="422"/>
    </location>
</feature>
<evidence type="ECO:0000256" key="4">
    <source>
        <dbReference type="SAM" id="Phobius"/>
    </source>
</evidence>
<name>A0A7G9W745_ALKCA</name>
<keyword evidence="4" id="KW-1133">Transmembrane helix</keyword>
<evidence type="ECO:0000256" key="3">
    <source>
        <dbReference type="SAM" id="MobiDB-lite"/>
    </source>
</evidence>
<evidence type="ECO:0000256" key="1">
    <source>
        <dbReference type="ARBA" id="ARBA00005278"/>
    </source>
</evidence>
<accession>A0A7G9W745</accession>
<evidence type="ECO:0000313" key="5">
    <source>
        <dbReference type="EMBL" id="QNO14507.1"/>
    </source>
</evidence>
<feature type="transmembrane region" description="Helical" evidence="4">
    <location>
        <begin position="434"/>
        <end position="455"/>
    </location>
</feature>
<reference evidence="5 6" key="1">
    <citation type="submission" date="2020-07" db="EMBL/GenBank/DDBJ databases">
        <title>Alkalicella. sp. LB2 genome.</title>
        <authorList>
            <person name="Postec A."/>
            <person name="Quemeneur M."/>
        </authorList>
    </citation>
    <scope>NUCLEOTIDE SEQUENCE [LARGE SCALE GENOMIC DNA]</scope>
    <source>
        <strain evidence="5 6">LB2</strain>
    </source>
</reference>
<dbReference type="PIRSF" id="PIRSF005690">
    <property type="entry name" value="GerBA"/>
    <property type="match status" value="1"/>
</dbReference>
<keyword evidence="4" id="KW-0812">Transmembrane</keyword>
<dbReference type="InterPro" id="IPR004995">
    <property type="entry name" value="Spore_Ger"/>
</dbReference>
<dbReference type="InterPro" id="IPR050768">
    <property type="entry name" value="UPF0353/GerABKA_families"/>
</dbReference>
<feature type="transmembrane region" description="Helical" evidence="4">
    <location>
        <begin position="376"/>
        <end position="397"/>
    </location>
</feature>
<evidence type="ECO:0000256" key="2">
    <source>
        <dbReference type="ARBA" id="ARBA00023136"/>
    </source>
</evidence>
<dbReference type="RefSeq" id="WP_213168254.1">
    <property type="nucleotide sequence ID" value="NZ_CP058559.1"/>
</dbReference>
<dbReference type="GO" id="GO:0009847">
    <property type="term" value="P:spore germination"/>
    <property type="evidence" value="ECO:0007669"/>
    <property type="project" value="InterPro"/>
</dbReference>
<feature type="transmembrane region" description="Helical" evidence="4">
    <location>
        <begin position="309"/>
        <end position="331"/>
    </location>
</feature>